<evidence type="ECO:0000313" key="7">
    <source>
        <dbReference type="Proteomes" id="UP000649739"/>
    </source>
</evidence>
<evidence type="ECO:0000259" key="5">
    <source>
        <dbReference type="PROSITE" id="PS50240"/>
    </source>
</evidence>
<dbReference type="InterPro" id="IPR050430">
    <property type="entry name" value="Peptidase_S1"/>
</dbReference>
<keyword evidence="2" id="KW-1015">Disulfide bond</keyword>
<keyword evidence="7" id="KW-1185">Reference proteome</keyword>
<dbReference type="InterPro" id="IPR001254">
    <property type="entry name" value="Trypsin_dom"/>
</dbReference>
<reference evidence="6" key="1">
    <citation type="journal article" date="2014" name="Int. J. Syst. Evol. Microbiol.">
        <title>Complete genome sequence of Corynebacterium casei LMG S-19264T (=DSM 44701T), isolated from a smear-ripened cheese.</title>
        <authorList>
            <consortium name="US DOE Joint Genome Institute (JGI-PGF)"/>
            <person name="Walter F."/>
            <person name="Albersmeier A."/>
            <person name="Kalinowski J."/>
            <person name="Ruckert C."/>
        </authorList>
    </citation>
    <scope>NUCLEOTIDE SEQUENCE</scope>
    <source>
        <strain evidence="6">JCM 3090</strain>
    </source>
</reference>
<evidence type="ECO:0000313" key="6">
    <source>
        <dbReference type="EMBL" id="GGJ89556.1"/>
    </source>
</evidence>
<dbReference type="InterPro" id="IPR001314">
    <property type="entry name" value="Peptidase_S1A"/>
</dbReference>
<gene>
    <name evidence="6" type="ORF">GCM10010123_19010</name>
</gene>
<sequence>MPRRSLLLAALLAGALLPAPAAAAPAAAPAADRIFGGRDAESGPWAAALYWADADKLMCSGTVVADRWVMSASHCVPGVVKPGALPVTVRVGQVEAAKGEAIVVERIVQPPANPSWDIALFKLSRPITDPVPVRLGDAEPPVGAVNEIFGWGRSCAPSANCGPSPVLRTATVRVTTPGVTDYRQGPAISSTKDSGYARPGDSGGPQFHDGKQVGVASTAADGMQWYSSVPRRLAWIREHIGR</sequence>
<dbReference type="SUPFAM" id="SSF50494">
    <property type="entry name" value="Trypsin-like serine proteases"/>
    <property type="match status" value="1"/>
</dbReference>
<keyword evidence="6" id="KW-0645">Protease</keyword>
<evidence type="ECO:0000256" key="2">
    <source>
        <dbReference type="ARBA" id="ARBA00023157"/>
    </source>
</evidence>
<feature type="chain" id="PRO_5035153350" evidence="4">
    <location>
        <begin position="24"/>
        <end position="242"/>
    </location>
</feature>
<organism evidence="6 7">
    <name type="scientific">Pilimelia anulata</name>
    <dbReference type="NCBI Taxonomy" id="53371"/>
    <lineage>
        <taxon>Bacteria</taxon>
        <taxon>Bacillati</taxon>
        <taxon>Actinomycetota</taxon>
        <taxon>Actinomycetes</taxon>
        <taxon>Micromonosporales</taxon>
        <taxon>Micromonosporaceae</taxon>
        <taxon>Pilimelia</taxon>
    </lineage>
</organism>
<dbReference type="Pfam" id="PF00089">
    <property type="entry name" value="Trypsin"/>
    <property type="match status" value="1"/>
</dbReference>
<accession>A0A8J3B343</accession>
<dbReference type="Proteomes" id="UP000649739">
    <property type="component" value="Unassembled WGS sequence"/>
</dbReference>
<feature type="domain" description="Peptidase S1" evidence="5">
    <location>
        <begin position="34"/>
        <end position="241"/>
    </location>
</feature>
<comment type="similarity">
    <text evidence="1">Belongs to the peptidase S1 family.</text>
</comment>
<comment type="caution">
    <text evidence="6">The sequence shown here is derived from an EMBL/GenBank/DDBJ whole genome shotgun (WGS) entry which is preliminary data.</text>
</comment>
<evidence type="ECO:0000256" key="4">
    <source>
        <dbReference type="SAM" id="SignalP"/>
    </source>
</evidence>
<name>A0A8J3B343_9ACTN</name>
<dbReference type="PROSITE" id="PS00134">
    <property type="entry name" value="TRYPSIN_HIS"/>
    <property type="match status" value="1"/>
</dbReference>
<dbReference type="PROSITE" id="PS51318">
    <property type="entry name" value="TAT"/>
    <property type="match status" value="1"/>
</dbReference>
<dbReference type="PANTHER" id="PTHR24276">
    <property type="entry name" value="POLYSERASE-RELATED"/>
    <property type="match status" value="1"/>
</dbReference>
<keyword evidence="6" id="KW-0378">Hydrolase</keyword>
<feature type="region of interest" description="Disordered" evidence="3">
    <location>
        <begin position="179"/>
        <end position="211"/>
    </location>
</feature>
<feature type="signal peptide" evidence="4">
    <location>
        <begin position="1"/>
        <end position="23"/>
    </location>
</feature>
<dbReference type="AlphaFoldDB" id="A0A8J3B343"/>
<dbReference type="InterPro" id="IPR018114">
    <property type="entry name" value="TRYPSIN_HIS"/>
</dbReference>
<dbReference type="InterPro" id="IPR006311">
    <property type="entry name" value="TAT_signal"/>
</dbReference>
<dbReference type="GO" id="GO:0006508">
    <property type="term" value="P:proteolysis"/>
    <property type="evidence" value="ECO:0007669"/>
    <property type="project" value="UniProtKB-KW"/>
</dbReference>
<dbReference type="InterPro" id="IPR043504">
    <property type="entry name" value="Peptidase_S1_PA_chymotrypsin"/>
</dbReference>
<dbReference type="Gene3D" id="2.40.10.10">
    <property type="entry name" value="Trypsin-like serine proteases"/>
    <property type="match status" value="1"/>
</dbReference>
<protein>
    <submittedName>
        <fullName evidence="6">Serine protease</fullName>
    </submittedName>
</protein>
<reference evidence="6" key="2">
    <citation type="submission" date="2020-09" db="EMBL/GenBank/DDBJ databases">
        <authorList>
            <person name="Sun Q."/>
            <person name="Ohkuma M."/>
        </authorList>
    </citation>
    <scope>NUCLEOTIDE SEQUENCE</scope>
    <source>
        <strain evidence="6">JCM 3090</strain>
    </source>
</reference>
<dbReference type="RefSeq" id="WP_189169697.1">
    <property type="nucleotide sequence ID" value="NZ_BMQB01000003.1"/>
</dbReference>
<dbReference type="PROSITE" id="PS50240">
    <property type="entry name" value="TRYPSIN_DOM"/>
    <property type="match status" value="1"/>
</dbReference>
<dbReference type="PANTHER" id="PTHR24276:SF98">
    <property type="entry name" value="FI18310P1-RELATED"/>
    <property type="match status" value="1"/>
</dbReference>
<dbReference type="GO" id="GO:0004252">
    <property type="term" value="F:serine-type endopeptidase activity"/>
    <property type="evidence" value="ECO:0007669"/>
    <property type="project" value="InterPro"/>
</dbReference>
<dbReference type="SMART" id="SM00020">
    <property type="entry name" value="Tryp_SPc"/>
    <property type="match status" value="1"/>
</dbReference>
<keyword evidence="4" id="KW-0732">Signal</keyword>
<evidence type="ECO:0000256" key="1">
    <source>
        <dbReference type="ARBA" id="ARBA00007664"/>
    </source>
</evidence>
<evidence type="ECO:0000256" key="3">
    <source>
        <dbReference type="SAM" id="MobiDB-lite"/>
    </source>
</evidence>
<dbReference type="InterPro" id="IPR009003">
    <property type="entry name" value="Peptidase_S1_PA"/>
</dbReference>
<dbReference type="PRINTS" id="PR00722">
    <property type="entry name" value="CHYMOTRYPSIN"/>
</dbReference>
<proteinExistence type="inferred from homology"/>
<dbReference type="EMBL" id="BMQB01000003">
    <property type="protein sequence ID" value="GGJ89556.1"/>
    <property type="molecule type" value="Genomic_DNA"/>
</dbReference>